<name>A0A1I4PNI4_ECTMO</name>
<protein>
    <submittedName>
        <fullName evidence="5">Phosphoglycolate phosphatase</fullName>
    </submittedName>
</protein>
<dbReference type="InterPro" id="IPR006439">
    <property type="entry name" value="HAD-SF_hydro_IA"/>
</dbReference>
<evidence type="ECO:0000313" key="6">
    <source>
        <dbReference type="Proteomes" id="UP000199556"/>
    </source>
</evidence>
<accession>A0A1I4PNI4</accession>
<keyword evidence="4" id="KW-0119">Carbohydrate metabolism</keyword>
<dbReference type="NCBIfam" id="TIGR01509">
    <property type="entry name" value="HAD-SF-IA-v3"/>
    <property type="match status" value="1"/>
</dbReference>
<dbReference type="GO" id="GO:0005829">
    <property type="term" value="C:cytosol"/>
    <property type="evidence" value="ECO:0007669"/>
    <property type="project" value="TreeGrafter"/>
</dbReference>
<dbReference type="SUPFAM" id="SSF56784">
    <property type="entry name" value="HAD-like"/>
    <property type="match status" value="1"/>
</dbReference>
<evidence type="ECO:0000256" key="3">
    <source>
        <dbReference type="ARBA" id="ARBA00022842"/>
    </source>
</evidence>
<evidence type="ECO:0000256" key="4">
    <source>
        <dbReference type="ARBA" id="ARBA00023277"/>
    </source>
</evidence>
<evidence type="ECO:0000256" key="1">
    <source>
        <dbReference type="ARBA" id="ARBA00022723"/>
    </source>
</evidence>
<dbReference type="InterPro" id="IPR023198">
    <property type="entry name" value="PGP-like_dom2"/>
</dbReference>
<dbReference type="EMBL" id="FOUO01000002">
    <property type="protein sequence ID" value="SFM29013.1"/>
    <property type="molecule type" value="Genomic_DNA"/>
</dbReference>
<reference evidence="5 6" key="1">
    <citation type="submission" date="2016-10" db="EMBL/GenBank/DDBJ databases">
        <authorList>
            <person name="de Groot N.N."/>
        </authorList>
    </citation>
    <scope>NUCLEOTIDE SEQUENCE [LARGE SCALE GENOMIC DNA]</scope>
    <source>
        <strain evidence="5 6">DSM 4180</strain>
    </source>
</reference>
<dbReference type="SFLD" id="SFLDS00003">
    <property type="entry name" value="Haloacid_Dehalogenase"/>
    <property type="match status" value="1"/>
</dbReference>
<dbReference type="Gene3D" id="1.10.150.240">
    <property type="entry name" value="Putative phosphatase, domain 2"/>
    <property type="match status" value="1"/>
</dbReference>
<dbReference type="NCBIfam" id="TIGR01549">
    <property type="entry name" value="HAD-SF-IA-v1"/>
    <property type="match status" value="1"/>
</dbReference>
<dbReference type="PANTHER" id="PTHR43434">
    <property type="entry name" value="PHOSPHOGLYCOLATE PHOSPHATASE"/>
    <property type="match status" value="1"/>
</dbReference>
<dbReference type="Pfam" id="PF13419">
    <property type="entry name" value="HAD_2"/>
    <property type="match status" value="1"/>
</dbReference>
<sequence length="220" mass="24144">MQTLLLDLDGTLADTAPDMHAALCRLQTRHGVDPLPFEAVRDHVSHGSVALVRLGFPGIEGETFEDLKRQYLDLYAQALHVETRLFPGMAKILEGIEARGMNWGVVTNKPGWLTDPLLRAMGLYERAATVISGDTTPERKPHPLPLLQACREAGSTPQRCLYIGDALRDIQAGRAAGMVTLTALYGYIDADQTPDTWGADGCIRHPEEILPWLSPVHRAS</sequence>
<keyword evidence="2" id="KW-0378">Hydrolase</keyword>
<dbReference type="InterPro" id="IPR050155">
    <property type="entry name" value="HAD-like_hydrolase_sf"/>
</dbReference>
<dbReference type="Gene3D" id="3.40.50.1000">
    <property type="entry name" value="HAD superfamily/HAD-like"/>
    <property type="match status" value="1"/>
</dbReference>
<dbReference type="GO" id="GO:0046872">
    <property type="term" value="F:metal ion binding"/>
    <property type="evidence" value="ECO:0007669"/>
    <property type="project" value="UniProtKB-KW"/>
</dbReference>
<keyword evidence="3" id="KW-0460">Magnesium</keyword>
<dbReference type="GO" id="GO:0006281">
    <property type="term" value="P:DNA repair"/>
    <property type="evidence" value="ECO:0007669"/>
    <property type="project" value="TreeGrafter"/>
</dbReference>
<dbReference type="FunFam" id="3.40.50.1000:FF:000022">
    <property type="entry name" value="Phosphoglycolate phosphatase"/>
    <property type="match status" value="1"/>
</dbReference>
<dbReference type="InterPro" id="IPR036412">
    <property type="entry name" value="HAD-like_sf"/>
</dbReference>
<dbReference type="STRING" id="195064.SAMN05421721_10261"/>
<evidence type="ECO:0000256" key="2">
    <source>
        <dbReference type="ARBA" id="ARBA00022801"/>
    </source>
</evidence>
<keyword evidence="1" id="KW-0479">Metal-binding</keyword>
<dbReference type="SFLD" id="SFLDG01129">
    <property type="entry name" value="C1.5:_HAD__Beta-PGM__Phosphata"/>
    <property type="match status" value="1"/>
</dbReference>
<dbReference type="InterPro" id="IPR041492">
    <property type="entry name" value="HAD_2"/>
</dbReference>
<gene>
    <name evidence="5" type="ORF">SAMN05421721_10261</name>
</gene>
<evidence type="ECO:0000313" key="5">
    <source>
        <dbReference type="EMBL" id="SFM29013.1"/>
    </source>
</evidence>
<organism evidence="5 6">
    <name type="scientific">Ectothiorhodospira mobilis</name>
    <dbReference type="NCBI Taxonomy" id="195064"/>
    <lineage>
        <taxon>Bacteria</taxon>
        <taxon>Pseudomonadati</taxon>
        <taxon>Pseudomonadota</taxon>
        <taxon>Gammaproteobacteria</taxon>
        <taxon>Chromatiales</taxon>
        <taxon>Ectothiorhodospiraceae</taxon>
        <taxon>Ectothiorhodospira</taxon>
    </lineage>
</organism>
<proteinExistence type="predicted"/>
<dbReference type="GO" id="GO:0008967">
    <property type="term" value="F:phosphoglycolate phosphatase activity"/>
    <property type="evidence" value="ECO:0007669"/>
    <property type="project" value="TreeGrafter"/>
</dbReference>
<keyword evidence="6" id="KW-1185">Reference proteome</keyword>
<dbReference type="AlphaFoldDB" id="A0A1I4PNI4"/>
<dbReference type="Proteomes" id="UP000199556">
    <property type="component" value="Unassembled WGS sequence"/>
</dbReference>
<dbReference type="RefSeq" id="WP_280521872.1">
    <property type="nucleotide sequence ID" value="NZ_FOUO01000002.1"/>
</dbReference>
<dbReference type="InterPro" id="IPR023214">
    <property type="entry name" value="HAD_sf"/>
</dbReference>
<dbReference type="PANTHER" id="PTHR43434:SF23">
    <property type="entry name" value="PHOSPHOGLYCOLATE PHOSPHATASE"/>
    <property type="match status" value="1"/>
</dbReference>